<accession>A0AA38HD26</accession>
<feature type="transmembrane region" description="Helical" evidence="1">
    <location>
        <begin position="179"/>
        <end position="200"/>
    </location>
</feature>
<keyword evidence="1" id="KW-1133">Transmembrane helix</keyword>
<evidence type="ECO:0000313" key="3">
    <source>
        <dbReference type="Proteomes" id="UP001164286"/>
    </source>
</evidence>
<keyword evidence="3" id="KW-1185">Reference proteome</keyword>
<sequence>MSRPGKSNRRPSFPSSAAPAVLNNIDQPASALSKGVVPSIAFVKHGKYIALGSAGLWYTGLIPHARGILESNMAKGWAGRLLMLAIGLHGTTVAIFLYLVVFLPWLRGYIPNYPLWQQSARLRIIVPLLTSTILLGWTSFVISLTQAGDRSVLGALGDAVKAVGEGDSARLRAESGMGVWRAMAGSTALYVLTLGVLGFIPMPTNVSVGKKKD</sequence>
<name>A0AA38HD26_9TREE</name>
<dbReference type="Proteomes" id="UP001164286">
    <property type="component" value="Unassembled WGS sequence"/>
</dbReference>
<dbReference type="GeneID" id="77731149"/>
<evidence type="ECO:0000313" key="2">
    <source>
        <dbReference type="EMBL" id="KAI9637968.1"/>
    </source>
</evidence>
<keyword evidence="1" id="KW-0812">Transmembrane</keyword>
<dbReference type="EMBL" id="JAKWFO010000003">
    <property type="protein sequence ID" value="KAI9637968.1"/>
    <property type="molecule type" value="Genomic_DNA"/>
</dbReference>
<protein>
    <submittedName>
        <fullName evidence="2">Uncharacterized protein</fullName>
    </submittedName>
</protein>
<evidence type="ECO:0000256" key="1">
    <source>
        <dbReference type="SAM" id="Phobius"/>
    </source>
</evidence>
<reference evidence="2" key="1">
    <citation type="journal article" date="2022" name="G3 (Bethesda)">
        <title>High quality genome of the basidiomycete yeast Dioszegia hungarica PDD-24b-2 isolated from cloud water.</title>
        <authorList>
            <person name="Jarrige D."/>
            <person name="Haridas S."/>
            <person name="Bleykasten-Grosshans C."/>
            <person name="Joly M."/>
            <person name="Nadalig T."/>
            <person name="Sancelme M."/>
            <person name="Vuilleumier S."/>
            <person name="Grigoriev I.V."/>
            <person name="Amato P."/>
            <person name="Bringel F."/>
        </authorList>
    </citation>
    <scope>NUCLEOTIDE SEQUENCE</scope>
    <source>
        <strain evidence="2">PDD-24b-2</strain>
    </source>
</reference>
<gene>
    <name evidence="2" type="ORF">MKK02DRAFT_42349</name>
</gene>
<organism evidence="2 3">
    <name type="scientific">Dioszegia hungarica</name>
    <dbReference type="NCBI Taxonomy" id="4972"/>
    <lineage>
        <taxon>Eukaryota</taxon>
        <taxon>Fungi</taxon>
        <taxon>Dikarya</taxon>
        <taxon>Basidiomycota</taxon>
        <taxon>Agaricomycotina</taxon>
        <taxon>Tremellomycetes</taxon>
        <taxon>Tremellales</taxon>
        <taxon>Bulleribasidiaceae</taxon>
        <taxon>Dioszegia</taxon>
    </lineage>
</organism>
<keyword evidence="1" id="KW-0472">Membrane</keyword>
<dbReference type="AlphaFoldDB" id="A0AA38HD26"/>
<comment type="caution">
    <text evidence="2">The sequence shown here is derived from an EMBL/GenBank/DDBJ whole genome shotgun (WGS) entry which is preliminary data.</text>
</comment>
<proteinExistence type="predicted"/>
<feature type="transmembrane region" description="Helical" evidence="1">
    <location>
        <begin position="124"/>
        <end position="144"/>
    </location>
</feature>
<dbReference type="RefSeq" id="XP_052947745.1">
    <property type="nucleotide sequence ID" value="XM_053091944.1"/>
</dbReference>
<feature type="transmembrane region" description="Helical" evidence="1">
    <location>
        <begin position="81"/>
        <end position="104"/>
    </location>
</feature>